<feature type="region of interest" description="Disordered" evidence="1">
    <location>
        <begin position="1"/>
        <end position="142"/>
    </location>
</feature>
<evidence type="ECO:0008006" key="4">
    <source>
        <dbReference type="Google" id="ProtNLM"/>
    </source>
</evidence>
<protein>
    <recommendedName>
        <fullName evidence="4">MYCBP-associated protein</fullName>
    </recommendedName>
</protein>
<evidence type="ECO:0000313" key="2">
    <source>
        <dbReference type="EnsemblMetazoa" id="XP_030841542"/>
    </source>
</evidence>
<name>A0A7M7NVY5_STRPU</name>
<feature type="compositionally biased region" description="Basic and acidic residues" evidence="1">
    <location>
        <begin position="222"/>
        <end position="235"/>
    </location>
</feature>
<accession>A0A7M7NVY5</accession>
<dbReference type="InParanoid" id="A0A7M7NVY5"/>
<feature type="compositionally biased region" description="Basic and acidic residues" evidence="1">
    <location>
        <begin position="831"/>
        <end position="845"/>
    </location>
</feature>
<evidence type="ECO:0000313" key="3">
    <source>
        <dbReference type="Proteomes" id="UP000007110"/>
    </source>
</evidence>
<dbReference type="OMA" id="QTHERNA"/>
<keyword evidence="3" id="KW-1185">Reference proteome</keyword>
<feature type="compositionally biased region" description="Basic and acidic residues" evidence="1">
    <location>
        <begin position="771"/>
        <end position="817"/>
    </location>
</feature>
<dbReference type="Proteomes" id="UP000007110">
    <property type="component" value="Unassembled WGS sequence"/>
</dbReference>
<reference evidence="3" key="1">
    <citation type="submission" date="2015-02" db="EMBL/GenBank/DDBJ databases">
        <title>Genome sequencing for Strongylocentrotus purpuratus.</title>
        <authorList>
            <person name="Murali S."/>
            <person name="Liu Y."/>
            <person name="Vee V."/>
            <person name="English A."/>
            <person name="Wang M."/>
            <person name="Skinner E."/>
            <person name="Han Y."/>
            <person name="Muzny D.M."/>
            <person name="Worley K.C."/>
            <person name="Gibbs R.A."/>
        </authorList>
    </citation>
    <scope>NUCLEOTIDE SEQUENCE</scope>
</reference>
<feature type="region of interest" description="Disordered" evidence="1">
    <location>
        <begin position="207"/>
        <end position="235"/>
    </location>
</feature>
<dbReference type="OrthoDB" id="10263316at2759"/>
<feature type="compositionally biased region" description="Basic and acidic residues" evidence="1">
    <location>
        <begin position="1"/>
        <end position="11"/>
    </location>
</feature>
<feature type="compositionally biased region" description="Polar residues" evidence="1">
    <location>
        <begin position="71"/>
        <end position="81"/>
    </location>
</feature>
<dbReference type="Gene3D" id="2.60.40.10">
    <property type="entry name" value="Immunoglobulins"/>
    <property type="match status" value="1"/>
</dbReference>
<dbReference type="AlphaFoldDB" id="A0A7M7NVY5"/>
<dbReference type="Pfam" id="PF14646">
    <property type="entry name" value="MYCBPAP"/>
    <property type="match status" value="1"/>
</dbReference>
<sequence>MSEKTKMDRSTKRQKSPSRLSPSRSSSNNSLSSGISGTASRKGRNPAFNAHIVHFIGANKQKRNRVFTPEKPSSPNNSQSQTEEEVIPPSKQVINGEDIQALAIDPQEFAKLRAPKPPQSPKVRPSSKPVTVRKMKPQSELDKPKTRPILIAKPAPPNAPLVKEDYIGAGGPRFDSTGNIMPHSILGTVEGFKMEAVYHGHMEMAEDHPIEPRPRTPAVKPEFSKKVEPKPRDPYMDENQALINWQQKMFERKKTQGYISNLLQKPPETLVMNQAEEYRQTQEERYIIDRAIPAMDYGKGYRVGSEFWKQQERFGDDLTGIHMTMSQTERGYPPPVEHIGYSKLTKSEMGIAWPEGRASPVHYPWKRSQYLKDRKRQLQHVIDELDPFKPDLEGLQVIGTNNPKQKKLEVWTRSTSDDVGTFKIGNGGDHDVNPNESEMPEETIPEPIIGPSLQFNGYPARWTGDSTSHKGQIACSSRVTFEAFAGVRTTSHLELVNDGTTTIYYDWKKIPKLNPFEGCSTPRIQRFYFNTSSGVLLPGESLRFPFVFKSPNAGIFTESWQLDTRPVVCGGGALQVTLRGVALQEDKNLKQRKDIEEELFAKQAQVAVRRILEELVDGIRTPERAHSPIDAYITDEETFERLNPGMHFANEVVSQLKQLHVEQFDEEEREDKEWDLDVSKMKREFLAIEDEEMREDLLNRMNQAVTSLYFPPFTPIQHEMYRVAYNLMMENVDNIVTQANTIRVNMGIPEKVEELPDTAEILAANDALRGGELKKRKKEPKEEETPGGKKDKKDGKKGKKDDKEKDRPKSKGGDKTPGKGKKSAPSPATPTKDREKKTPSGGERRGRARTPSSGSMEKVHVSVTGDPIMDAKYKNKLYIQVYALLSETVDKMTALFEDIKEKQDNALMQQLMQKM</sequence>
<dbReference type="FunCoup" id="A0A7M7NVY5">
    <property type="interactions" value="95"/>
</dbReference>
<reference evidence="2" key="2">
    <citation type="submission" date="2021-01" db="UniProtKB">
        <authorList>
            <consortium name="EnsemblMetazoa"/>
        </authorList>
    </citation>
    <scope>IDENTIFICATION</scope>
</reference>
<organism evidence="2 3">
    <name type="scientific">Strongylocentrotus purpuratus</name>
    <name type="common">Purple sea urchin</name>
    <dbReference type="NCBI Taxonomy" id="7668"/>
    <lineage>
        <taxon>Eukaryota</taxon>
        <taxon>Metazoa</taxon>
        <taxon>Echinodermata</taxon>
        <taxon>Eleutherozoa</taxon>
        <taxon>Echinozoa</taxon>
        <taxon>Echinoidea</taxon>
        <taxon>Euechinoidea</taxon>
        <taxon>Echinacea</taxon>
        <taxon>Camarodonta</taxon>
        <taxon>Echinidea</taxon>
        <taxon>Strongylocentrotidae</taxon>
        <taxon>Strongylocentrotus</taxon>
    </lineage>
</organism>
<dbReference type="PANTHER" id="PTHR48421">
    <property type="entry name" value="MYCBP-ASSOCIATED PROTEIN"/>
    <property type="match status" value="1"/>
</dbReference>
<dbReference type="InterPro" id="IPR032707">
    <property type="entry name" value="MYCBPAP"/>
</dbReference>
<feature type="region of interest" description="Disordered" evidence="1">
    <location>
        <begin position="771"/>
        <end position="859"/>
    </location>
</feature>
<feature type="compositionally biased region" description="Low complexity" evidence="1">
    <location>
        <begin position="17"/>
        <end position="33"/>
    </location>
</feature>
<dbReference type="RefSeq" id="XP_030841542.1">
    <property type="nucleotide sequence ID" value="XM_030985682.1"/>
</dbReference>
<feature type="region of interest" description="Disordered" evidence="1">
    <location>
        <begin position="419"/>
        <end position="441"/>
    </location>
</feature>
<dbReference type="PANTHER" id="PTHR48421:SF1">
    <property type="entry name" value="MYCBP-ASSOCIATED PROTEIN"/>
    <property type="match status" value="1"/>
</dbReference>
<dbReference type="EnsemblMetazoa" id="XM_030985682">
    <property type="protein sequence ID" value="XP_030841542"/>
    <property type="gene ID" value="LOC752157"/>
</dbReference>
<proteinExistence type="predicted"/>
<dbReference type="InterPro" id="IPR013783">
    <property type="entry name" value="Ig-like_fold"/>
</dbReference>
<evidence type="ECO:0000256" key="1">
    <source>
        <dbReference type="SAM" id="MobiDB-lite"/>
    </source>
</evidence>
<dbReference type="GeneID" id="752157"/>